<accession>C2CJB9</accession>
<sequence>MDKDMDVNFKKQIMNDYSITYEEFEAKGNIFKVNKADDSFMFNDKKLFSAICTGGRIFMKSENSDLIDKLRQSFKAYPGAWFAEADNIRSLYRILGEFGIEIDNFFPLMSFTDRNVLVRDFAFTRIEKEDIEKFKGKTKMAFSFDEDDRLGLSYYDGKKLIALAGSSISGKYLWDIALEKFSDESKYVGLATSILRSLSLIIRQENPNVSPITTTQFSHTRSINTAIRAGYEMNLCFTGREK</sequence>
<evidence type="ECO:0008006" key="3">
    <source>
        <dbReference type="Google" id="ProtNLM"/>
    </source>
</evidence>
<name>C2CJB9_9FIRM</name>
<dbReference type="AlphaFoldDB" id="C2CJB9"/>
<dbReference type="Proteomes" id="UP000003744">
    <property type="component" value="Unassembled WGS sequence"/>
</dbReference>
<proteinExistence type="predicted"/>
<dbReference type="EMBL" id="ACGC01000106">
    <property type="protein sequence ID" value="EEI82384.1"/>
    <property type="molecule type" value="Genomic_DNA"/>
</dbReference>
<dbReference type="eggNOG" id="COG3393">
    <property type="taxonomic scope" value="Bacteria"/>
</dbReference>
<evidence type="ECO:0000313" key="1">
    <source>
        <dbReference type="EMBL" id="EEI82384.1"/>
    </source>
</evidence>
<gene>
    <name evidence="1" type="ORF">HMPREF0077_1579</name>
</gene>
<comment type="caution">
    <text evidence="1">The sequence shown here is derived from an EMBL/GenBank/DDBJ whole genome shotgun (WGS) entry which is preliminary data.</text>
</comment>
<organism evidence="1 2">
    <name type="scientific">Anaerococcus tetradius ATCC 35098</name>
    <dbReference type="NCBI Taxonomy" id="525255"/>
    <lineage>
        <taxon>Bacteria</taxon>
        <taxon>Bacillati</taxon>
        <taxon>Bacillota</taxon>
        <taxon>Tissierellia</taxon>
        <taxon>Tissierellales</taxon>
        <taxon>Peptoniphilaceae</taxon>
        <taxon>Anaerococcus</taxon>
    </lineage>
</organism>
<evidence type="ECO:0000313" key="2">
    <source>
        <dbReference type="Proteomes" id="UP000003744"/>
    </source>
</evidence>
<dbReference type="HOGENOM" id="CLU_1145360_0_0_9"/>
<protein>
    <recommendedName>
        <fullName evidence="3">N-acetyltransferase domain-containing protein</fullName>
    </recommendedName>
</protein>
<reference evidence="1 2" key="1">
    <citation type="submission" date="2009-01" db="EMBL/GenBank/DDBJ databases">
        <authorList>
            <person name="Qin X."/>
            <person name="Bachman B."/>
            <person name="Battles P."/>
            <person name="Bell A."/>
            <person name="Bess C."/>
            <person name="Bickham C."/>
            <person name="Chaboub L."/>
            <person name="Chen D."/>
            <person name="Coyle M."/>
            <person name="Deiros D.R."/>
            <person name="Dinh H."/>
            <person name="Forbes L."/>
            <person name="Fowler G."/>
            <person name="Francisco L."/>
            <person name="Fu Q."/>
            <person name="Gubbala S."/>
            <person name="Hale W."/>
            <person name="Han Y."/>
            <person name="Hemphill L."/>
            <person name="Highlander S.K."/>
            <person name="Hirani K."/>
            <person name="Hogues M."/>
            <person name="Jackson L."/>
            <person name="Jakkamsetti A."/>
            <person name="Javaid M."/>
            <person name="Jiang H."/>
            <person name="Korchina V."/>
            <person name="Kovar C."/>
            <person name="Lara F."/>
            <person name="Lee S."/>
            <person name="Mata R."/>
            <person name="Mathew T."/>
            <person name="Moen C."/>
            <person name="Morales K."/>
            <person name="Munidasa M."/>
            <person name="Nazareth L."/>
            <person name="Ngo R."/>
            <person name="Nguyen L."/>
            <person name="Okwuonu G."/>
            <person name="Ongeri F."/>
            <person name="Patil S."/>
            <person name="Petrosino J."/>
            <person name="Pham C."/>
            <person name="Pham P."/>
            <person name="Pu L.-L."/>
            <person name="Puazo M."/>
            <person name="Raj R."/>
            <person name="Reid J."/>
            <person name="Rouhana J."/>
            <person name="Saada N."/>
            <person name="Shang Y."/>
            <person name="Simmons D."/>
            <person name="Thornton R."/>
            <person name="Warren J."/>
            <person name="Weissenberger G."/>
            <person name="Zhang J."/>
            <person name="Zhang L."/>
            <person name="Zhou C."/>
            <person name="Zhu D."/>
            <person name="Muzny D."/>
            <person name="Worley K."/>
            <person name="Gibbs R."/>
        </authorList>
    </citation>
    <scope>NUCLEOTIDE SEQUENCE [LARGE SCALE GENOMIC DNA]</scope>
    <source>
        <strain evidence="1 2">ATCC 35098</strain>
    </source>
</reference>
<dbReference type="RefSeq" id="WP_004837565.1">
    <property type="nucleotide sequence ID" value="NZ_GG666301.1"/>
</dbReference>